<evidence type="ECO:0000256" key="3">
    <source>
        <dbReference type="ARBA" id="ARBA00023274"/>
    </source>
</evidence>
<keyword evidence="5 6" id="KW-0699">rRNA-binding</keyword>
<evidence type="ECO:0000313" key="7">
    <source>
        <dbReference type="EMBL" id="PJE63363.1"/>
    </source>
</evidence>
<sequence>MTRVKRGVVSRKRHNKLLGLAKGYRMTRNRLVKVAHEAVAHAGEYAFAGRKQRKRQMRTTWIMRLNAALRPLGYSYSSFIHTLHEKRVDLDRKILSKLTTEPNVFSALVSHVKSMK</sequence>
<dbReference type="GO" id="GO:0005840">
    <property type="term" value="C:ribosome"/>
    <property type="evidence" value="ECO:0007669"/>
    <property type="project" value="UniProtKB-KW"/>
</dbReference>
<protein>
    <recommendedName>
        <fullName evidence="4 5">Large ribosomal subunit protein bL20</fullName>
    </recommendedName>
</protein>
<keyword evidence="5 6" id="KW-0694">RNA-binding</keyword>
<dbReference type="AlphaFoldDB" id="A0A2M8KU20"/>
<accession>A0A2M8KU20</accession>
<dbReference type="HAMAP" id="MF_00382">
    <property type="entry name" value="Ribosomal_bL20"/>
    <property type="match status" value="1"/>
</dbReference>
<dbReference type="FunFam" id="1.10.1900.20:FF:000001">
    <property type="entry name" value="50S ribosomal protein L20"/>
    <property type="match status" value="1"/>
</dbReference>
<dbReference type="Gene3D" id="6.10.160.10">
    <property type="match status" value="1"/>
</dbReference>
<dbReference type="GO" id="GO:0000027">
    <property type="term" value="P:ribosomal large subunit assembly"/>
    <property type="evidence" value="ECO:0007669"/>
    <property type="project" value="UniProtKB-UniRule"/>
</dbReference>
<gene>
    <name evidence="5" type="primary">rplT</name>
    <name evidence="7" type="ORF">COU89_03780</name>
</gene>
<dbReference type="PRINTS" id="PR00062">
    <property type="entry name" value="RIBOSOMALL20"/>
</dbReference>
<organism evidence="7 8">
    <name type="scientific">Candidatus Roizmanbacteria bacterium CG10_big_fil_rev_8_21_14_0_10_45_7</name>
    <dbReference type="NCBI Taxonomy" id="1974854"/>
    <lineage>
        <taxon>Bacteria</taxon>
        <taxon>Candidatus Roizmaniibacteriota</taxon>
    </lineage>
</organism>
<dbReference type="SUPFAM" id="SSF74731">
    <property type="entry name" value="Ribosomal protein L20"/>
    <property type="match status" value="1"/>
</dbReference>
<comment type="function">
    <text evidence="5 6">Binds directly to 23S ribosomal RNA and is necessary for the in vitro assembly process of the 50S ribosomal subunit. It is not involved in the protein synthesizing functions of that subunit.</text>
</comment>
<evidence type="ECO:0000313" key="8">
    <source>
        <dbReference type="Proteomes" id="UP000231569"/>
    </source>
</evidence>
<dbReference type="GO" id="GO:0003735">
    <property type="term" value="F:structural constituent of ribosome"/>
    <property type="evidence" value="ECO:0007669"/>
    <property type="project" value="InterPro"/>
</dbReference>
<comment type="similarity">
    <text evidence="1 5 6">Belongs to the bacterial ribosomal protein bL20 family.</text>
</comment>
<name>A0A2M8KU20_9BACT</name>
<dbReference type="GO" id="GO:0019843">
    <property type="term" value="F:rRNA binding"/>
    <property type="evidence" value="ECO:0007669"/>
    <property type="project" value="UniProtKB-UniRule"/>
</dbReference>
<dbReference type="GO" id="GO:1990904">
    <property type="term" value="C:ribonucleoprotein complex"/>
    <property type="evidence" value="ECO:0007669"/>
    <property type="project" value="UniProtKB-KW"/>
</dbReference>
<evidence type="ECO:0000256" key="4">
    <source>
        <dbReference type="ARBA" id="ARBA00035172"/>
    </source>
</evidence>
<evidence type="ECO:0000256" key="2">
    <source>
        <dbReference type="ARBA" id="ARBA00022980"/>
    </source>
</evidence>
<dbReference type="EMBL" id="PFEE01000079">
    <property type="protein sequence ID" value="PJE63363.1"/>
    <property type="molecule type" value="Genomic_DNA"/>
</dbReference>
<evidence type="ECO:0000256" key="1">
    <source>
        <dbReference type="ARBA" id="ARBA00007698"/>
    </source>
</evidence>
<dbReference type="CDD" id="cd07026">
    <property type="entry name" value="Ribosomal_L20"/>
    <property type="match status" value="1"/>
</dbReference>
<proteinExistence type="inferred from homology"/>
<dbReference type="PANTHER" id="PTHR10986">
    <property type="entry name" value="39S RIBOSOMAL PROTEIN L20"/>
    <property type="match status" value="1"/>
</dbReference>
<dbReference type="Pfam" id="PF00453">
    <property type="entry name" value="Ribosomal_L20"/>
    <property type="match status" value="1"/>
</dbReference>
<keyword evidence="3 5" id="KW-0687">Ribonucleoprotein</keyword>
<evidence type="ECO:0000256" key="5">
    <source>
        <dbReference type="HAMAP-Rule" id="MF_00382"/>
    </source>
</evidence>
<keyword evidence="2 5" id="KW-0689">Ribosomal protein</keyword>
<dbReference type="NCBIfam" id="TIGR01032">
    <property type="entry name" value="rplT_bact"/>
    <property type="match status" value="1"/>
</dbReference>
<dbReference type="InterPro" id="IPR035566">
    <property type="entry name" value="Ribosomal_protein_bL20_C"/>
</dbReference>
<dbReference type="Gene3D" id="1.10.1900.20">
    <property type="entry name" value="Ribosomal protein L20"/>
    <property type="match status" value="1"/>
</dbReference>
<reference evidence="8" key="1">
    <citation type="submission" date="2017-09" db="EMBL/GenBank/DDBJ databases">
        <title>Depth-based differentiation of microbial function through sediment-hosted aquifers and enrichment of novel symbionts in the deep terrestrial subsurface.</title>
        <authorList>
            <person name="Probst A.J."/>
            <person name="Ladd B."/>
            <person name="Jarett J.K."/>
            <person name="Geller-Mcgrath D.E."/>
            <person name="Sieber C.M.K."/>
            <person name="Emerson J.B."/>
            <person name="Anantharaman K."/>
            <person name="Thomas B.C."/>
            <person name="Malmstrom R."/>
            <person name="Stieglmeier M."/>
            <person name="Klingl A."/>
            <person name="Woyke T."/>
            <person name="Ryan C.M."/>
            <person name="Banfield J.F."/>
        </authorList>
    </citation>
    <scope>NUCLEOTIDE SEQUENCE [LARGE SCALE GENOMIC DNA]</scope>
</reference>
<dbReference type="GO" id="GO:0006412">
    <property type="term" value="P:translation"/>
    <property type="evidence" value="ECO:0007669"/>
    <property type="project" value="InterPro"/>
</dbReference>
<dbReference type="Proteomes" id="UP000231569">
    <property type="component" value="Unassembled WGS sequence"/>
</dbReference>
<evidence type="ECO:0000256" key="6">
    <source>
        <dbReference type="RuleBase" id="RU000560"/>
    </source>
</evidence>
<dbReference type="InterPro" id="IPR005813">
    <property type="entry name" value="Ribosomal_bL20"/>
</dbReference>
<comment type="caution">
    <text evidence="7">The sequence shown here is derived from an EMBL/GenBank/DDBJ whole genome shotgun (WGS) entry which is preliminary data.</text>
</comment>